<reference evidence="2 3" key="1">
    <citation type="journal article" date="2019" name="Nat. Ecol. Evol.">
        <title>Megaphylogeny resolves global patterns of mushroom evolution.</title>
        <authorList>
            <person name="Varga T."/>
            <person name="Krizsan K."/>
            <person name="Foldi C."/>
            <person name="Dima B."/>
            <person name="Sanchez-Garcia M."/>
            <person name="Sanchez-Ramirez S."/>
            <person name="Szollosi G.J."/>
            <person name="Szarkandi J.G."/>
            <person name="Papp V."/>
            <person name="Albert L."/>
            <person name="Andreopoulos W."/>
            <person name="Angelini C."/>
            <person name="Antonin V."/>
            <person name="Barry K.W."/>
            <person name="Bougher N.L."/>
            <person name="Buchanan P."/>
            <person name="Buyck B."/>
            <person name="Bense V."/>
            <person name="Catcheside P."/>
            <person name="Chovatia M."/>
            <person name="Cooper J."/>
            <person name="Damon W."/>
            <person name="Desjardin D."/>
            <person name="Finy P."/>
            <person name="Geml J."/>
            <person name="Haridas S."/>
            <person name="Hughes K."/>
            <person name="Justo A."/>
            <person name="Karasinski D."/>
            <person name="Kautmanova I."/>
            <person name="Kiss B."/>
            <person name="Kocsube S."/>
            <person name="Kotiranta H."/>
            <person name="LaButti K.M."/>
            <person name="Lechner B.E."/>
            <person name="Liimatainen K."/>
            <person name="Lipzen A."/>
            <person name="Lukacs Z."/>
            <person name="Mihaltcheva S."/>
            <person name="Morgado L.N."/>
            <person name="Niskanen T."/>
            <person name="Noordeloos M.E."/>
            <person name="Ohm R.A."/>
            <person name="Ortiz-Santana B."/>
            <person name="Ovrebo C."/>
            <person name="Racz N."/>
            <person name="Riley R."/>
            <person name="Savchenko A."/>
            <person name="Shiryaev A."/>
            <person name="Soop K."/>
            <person name="Spirin V."/>
            <person name="Szebenyi C."/>
            <person name="Tomsovsky M."/>
            <person name="Tulloss R.E."/>
            <person name="Uehling J."/>
            <person name="Grigoriev I.V."/>
            <person name="Vagvolgyi C."/>
            <person name="Papp T."/>
            <person name="Martin F.M."/>
            <person name="Miettinen O."/>
            <person name="Hibbett D.S."/>
            <person name="Nagy L.G."/>
        </authorList>
    </citation>
    <scope>NUCLEOTIDE SEQUENCE [LARGE SCALE GENOMIC DNA]</scope>
    <source>
        <strain evidence="2 3">CBS 962.96</strain>
    </source>
</reference>
<dbReference type="EMBL" id="ML179374">
    <property type="protein sequence ID" value="THU89271.1"/>
    <property type="molecule type" value="Genomic_DNA"/>
</dbReference>
<evidence type="ECO:0000313" key="3">
    <source>
        <dbReference type="Proteomes" id="UP000297245"/>
    </source>
</evidence>
<gene>
    <name evidence="2" type="ORF">K435DRAFT_865455</name>
</gene>
<proteinExistence type="predicted"/>
<keyword evidence="3" id="KW-1185">Reference proteome</keyword>
<organism evidence="2 3">
    <name type="scientific">Dendrothele bispora (strain CBS 962.96)</name>
    <dbReference type="NCBI Taxonomy" id="1314807"/>
    <lineage>
        <taxon>Eukaryota</taxon>
        <taxon>Fungi</taxon>
        <taxon>Dikarya</taxon>
        <taxon>Basidiomycota</taxon>
        <taxon>Agaricomycotina</taxon>
        <taxon>Agaricomycetes</taxon>
        <taxon>Agaricomycetidae</taxon>
        <taxon>Agaricales</taxon>
        <taxon>Agaricales incertae sedis</taxon>
        <taxon>Dendrothele</taxon>
    </lineage>
</organism>
<evidence type="ECO:0000256" key="1">
    <source>
        <dbReference type="SAM" id="MobiDB-lite"/>
    </source>
</evidence>
<dbReference type="Proteomes" id="UP000297245">
    <property type="component" value="Unassembled WGS sequence"/>
</dbReference>
<sequence length="143" mass="16185">MTNYMVSQAPAKVSDELAKTLKALVLPPKRALKAGKTFLQETLVERWTKTQKLIEGTNRKEKGISSWNVKFRKRGTKRMLTNHGIREGFRRCIPHGRETTVTSDSCHEAEQDEKEEYGSWNGHGGMRDSGIVYDSDTGVSDEK</sequence>
<name>A0A4S8LJR8_DENBC</name>
<protein>
    <submittedName>
        <fullName evidence="2">Uncharacterized protein</fullName>
    </submittedName>
</protein>
<accession>A0A4S8LJR8</accession>
<evidence type="ECO:0000313" key="2">
    <source>
        <dbReference type="EMBL" id="THU89271.1"/>
    </source>
</evidence>
<feature type="region of interest" description="Disordered" evidence="1">
    <location>
        <begin position="99"/>
        <end position="143"/>
    </location>
</feature>
<dbReference type="AlphaFoldDB" id="A0A4S8LJR8"/>